<reference evidence="2 3" key="1">
    <citation type="submission" date="2024-09" db="EMBL/GenBank/DDBJ databases">
        <title>Chromosome-scale assembly of Riccia fluitans.</title>
        <authorList>
            <person name="Paukszto L."/>
            <person name="Sawicki J."/>
            <person name="Karawczyk K."/>
            <person name="Piernik-Szablinska J."/>
            <person name="Szczecinska M."/>
            <person name="Mazdziarz M."/>
        </authorList>
    </citation>
    <scope>NUCLEOTIDE SEQUENCE [LARGE SCALE GENOMIC DNA]</scope>
    <source>
        <strain evidence="2">Rf_01</strain>
        <tissue evidence="2">Aerial parts of the thallus</tissue>
    </source>
</reference>
<feature type="compositionally biased region" description="Low complexity" evidence="1">
    <location>
        <begin position="27"/>
        <end position="37"/>
    </location>
</feature>
<organism evidence="2 3">
    <name type="scientific">Riccia fluitans</name>
    <dbReference type="NCBI Taxonomy" id="41844"/>
    <lineage>
        <taxon>Eukaryota</taxon>
        <taxon>Viridiplantae</taxon>
        <taxon>Streptophyta</taxon>
        <taxon>Embryophyta</taxon>
        <taxon>Marchantiophyta</taxon>
        <taxon>Marchantiopsida</taxon>
        <taxon>Marchantiidae</taxon>
        <taxon>Marchantiales</taxon>
        <taxon>Ricciaceae</taxon>
        <taxon>Riccia</taxon>
    </lineage>
</organism>
<dbReference type="Proteomes" id="UP001605036">
    <property type="component" value="Unassembled WGS sequence"/>
</dbReference>
<accession>A0ABD1Z849</accession>
<sequence length="163" mass="18980">MVGIKCRVVFEEKPDLTPNKDIPDEPSMPSRSPSSQPAQLAQSLAYKTRLHVQQQHQHVEAPKIISKAKGKGIFQGLLADKDWAVREKAELKKALRERANNNIGLLKNQPDLESIHHQPSLLHWKNCLNPNWLNWLTRLEKTHAWKWRKMRKLNTLTNQGKYW</sequence>
<evidence type="ECO:0000313" key="3">
    <source>
        <dbReference type="Proteomes" id="UP001605036"/>
    </source>
</evidence>
<evidence type="ECO:0000256" key="1">
    <source>
        <dbReference type="SAM" id="MobiDB-lite"/>
    </source>
</evidence>
<keyword evidence="3" id="KW-1185">Reference proteome</keyword>
<protein>
    <submittedName>
        <fullName evidence="2">Uncharacterized protein</fullName>
    </submittedName>
</protein>
<name>A0ABD1Z849_9MARC</name>
<evidence type="ECO:0000313" key="2">
    <source>
        <dbReference type="EMBL" id="KAL2643685.1"/>
    </source>
</evidence>
<feature type="region of interest" description="Disordered" evidence="1">
    <location>
        <begin position="13"/>
        <end position="37"/>
    </location>
</feature>
<comment type="caution">
    <text evidence="2">The sequence shown here is derived from an EMBL/GenBank/DDBJ whole genome shotgun (WGS) entry which is preliminary data.</text>
</comment>
<gene>
    <name evidence="2" type="ORF">R1flu_011272</name>
</gene>
<dbReference type="EMBL" id="JBHFFA010000002">
    <property type="protein sequence ID" value="KAL2643685.1"/>
    <property type="molecule type" value="Genomic_DNA"/>
</dbReference>
<proteinExistence type="predicted"/>
<dbReference type="AlphaFoldDB" id="A0ABD1Z849"/>